<dbReference type="PANTHER" id="PTHR31293">
    <property type="entry name" value="RNI-LIKE SUPERFAMILY PROTEIN"/>
    <property type="match status" value="1"/>
</dbReference>
<dbReference type="AlphaFoldDB" id="A0AAN9EMV4"/>
<dbReference type="InterPro" id="IPR036047">
    <property type="entry name" value="F-box-like_dom_sf"/>
</dbReference>
<dbReference type="Pfam" id="PF00646">
    <property type="entry name" value="F-box"/>
    <property type="match status" value="1"/>
</dbReference>
<feature type="transmembrane region" description="Helical" evidence="1">
    <location>
        <begin position="189"/>
        <end position="209"/>
    </location>
</feature>
<dbReference type="InterPro" id="IPR055294">
    <property type="entry name" value="FBL60-like"/>
</dbReference>
<dbReference type="PROSITE" id="PS50181">
    <property type="entry name" value="FBOX"/>
    <property type="match status" value="1"/>
</dbReference>
<dbReference type="InterPro" id="IPR001810">
    <property type="entry name" value="F-box_dom"/>
</dbReference>
<organism evidence="3 4">
    <name type="scientific">Crotalaria pallida</name>
    <name type="common">Smooth rattlebox</name>
    <name type="synonym">Crotalaria striata</name>
    <dbReference type="NCBI Taxonomy" id="3830"/>
    <lineage>
        <taxon>Eukaryota</taxon>
        <taxon>Viridiplantae</taxon>
        <taxon>Streptophyta</taxon>
        <taxon>Embryophyta</taxon>
        <taxon>Tracheophyta</taxon>
        <taxon>Spermatophyta</taxon>
        <taxon>Magnoliopsida</taxon>
        <taxon>eudicotyledons</taxon>
        <taxon>Gunneridae</taxon>
        <taxon>Pentapetalae</taxon>
        <taxon>rosids</taxon>
        <taxon>fabids</taxon>
        <taxon>Fabales</taxon>
        <taxon>Fabaceae</taxon>
        <taxon>Papilionoideae</taxon>
        <taxon>50 kb inversion clade</taxon>
        <taxon>genistoids sensu lato</taxon>
        <taxon>core genistoids</taxon>
        <taxon>Crotalarieae</taxon>
        <taxon>Crotalaria</taxon>
    </lineage>
</organism>
<dbReference type="Proteomes" id="UP001372338">
    <property type="component" value="Unassembled WGS sequence"/>
</dbReference>
<dbReference type="SMART" id="SM00256">
    <property type="entry name" value="FBOX"/>
    <property type="match status" value="1"/>
</dbReference>
<keyword evidence="1" id="KW-0472">Membrane</keyword>
<feature type="transmembrane region" description="Helical" evidence="1">
    <location>
        <begin position="150"/>
        <end position="169"/>
    </location>
</feature>
<evidence type="ECO:0000313" key="4">
    <source>
        <dbReference type="Proteomes" id="UP001372338"/>
    </source>
</evidence>
<name>A0AAN9EMV4_CROPI</name>
<reference evidence="3 4" key="1">
    <citation type="submission" date="2024-01" db="EMBL/GenBank/DDBJ databases">
        <title>The genomes of 5 underutilized Papilionoideae crops provide insights into root nodulation and disease resistanc.</title>
        <authorList>
            <person name="Yuan L."/>
        </authorList>
    </citation>
    <scope>NUCLEOTIDE SEQUENCE [LARGE SCALE GENOMIC DNA]</scope>
    <source>
        <strain evidence="3">ZHUSHIDOU_FW_LH</strain>
        <tissue evidence="3">Leaf</tissue>
    </source>
</reference>
<gene>
    <name evidence="3" type="ORF">RIF29_25985</name>
</gene>
<evidence type="ECO:0000313" key="3">
    <source>
        <dbReference type="EMBL" id="KAK7260166.1"/>
    </source>
</evidence>
<keyword evidence="1" id="KW-1133">Transmembrane helix</keyword>
<evidence type="ECO:0000259" key="2">
    <source>
        <dbReference type="PROSITE" id="PS50181"/>
    </source>
</evidence>
<evidence type="ECO:0000256" key="1">
    <source>
        <dbReference type="SAM" id="Phobius"/>
    </source>
</evidence>
<dbReference type="CDD" id="cd22160">
    <property type="entry name" value="F-box_AtFBL13-like"/>
    <property type="match status" value="1"/>
</dbReference>
<proteinExistence type="predicted"/>
<dbReference type="InterPro" id="IPR053781">
    <property type="entry name" value="F-box_AtFBL13-like"/>
</dbReference>
<keyword evidence="1" id="KW-0812">Transmembrane</keyword>
<keyword evidence="4" id="KW-1185">Reference proteome</keyword>
<protein>
    <recommendedName>
        <fullName evidence="2">F-box domain-containing protein</fullName>
    </recommendedName>
</protein>
<dbReference type="PANTHER" id="PTHR31293:SF12">
    <property type="entry name" value="RNI-LIKE SUPERFAMILY PROTEIN"/>
    <property type="match status" value="1"/>
</dbReference>
<feature type="domain" description="F-box" evidence="2">
    <location>
        <begin position="16"/>
        <end position="62"/>
    </location>
</feature>
<dbReference type="EMBL" id="JAYWIO010000005">
    <property type="protein sequence ID" value="KAK7260166.1"/>
    <property type="molecule type" value="Genomic_DNA"/>
</dbReference>
<sequence length="243" mass="27488">MADSNRLQAEQNTTTIDRISNLPDSILCHILSFVPTLTAVTTSLLSRRWRHLWKYLQVFSFHDPSETPQDFDVTYDDDPFGTLDGFVGFVNTVLALRRSPDIREFRLSCGYWFAVTISTADCVNKWIRDAVGPHLQELHFSIDDSPNADIFTLLPLSVFTCSGLVTLSLMGAICVEKLSTLLDLPKFGFLLHLSVTVPHVNLEFMVNLLKNFDMLQVLRIQKRVFGEKAGHNQSVNPTVLDRT</sequence>
<comment type="caution">
    <text evidence="3">The sequence shown here is derived from an EMBL/GenBank/DDBJ whole genome shotgun (WGS) entry which is preliminary data.</text>
</comment>
<dbReference type="Gene3D" id="1.20.1280.50">
    <property type="match status" value="1"/>
</dbReference>
<accession>A0AAN9EMV4</accession>
<dbReference type="SUPFAM" id="SSF81383">
    <property type="entry name" value="F-box domain"/>
    <property type="match status" value="1"/>
</dbReference>